<dbReference type="eggNOG" id="ENOG50302N7">
    <property type="taxonomic scope" value="Bacteria"/>
</dbReference>
<evidence type="ECO:0000313" key="1">
    <source>
        <dbReference type="EMBL" id="ADY29313.1"/>
    </source>
</evidence>
<dbReference type="AlphaFoldDB" id="F0RII4"/>
<dbReference type="Proteomes" id="UP000007487">
    <property type="component" value="Chromosome"/>
</dbReference>
<evidence type="ECO:0000313" key="2">
    <source>
        <dbReference type="Proteomes" id="UP000007487"/>
    </source>
</evidence>
<proteinExistence type="predicted"/>
<protein>
    <submittedName>
        <fullName evidence="1">Uncharacterized protein</fullName>
    </submittedName>
</protein>
<dbReference type="EMBL" id="CP002534">
    <property type="protein sequence ID" value="ADY29313.1"/>
    <property type="molecule type" value="Genomic_DNA"/>
</dbReference>
<reference evidence="1 2" key="1">
    <citation type="journal article" date="2011" name="Stand. Genomic Sci.">
        <title>Complete genome sequence of Cellulophaga lytica type strain (LIM- 21).</title>
        <authorList>
            <person name="Pati A."/>
            <person name="Abt B."/>
            <person name="Teshima H."/>
            <person name="Nolan M."/>
            <person name="Lapidus A."/>
            <person name="Lucas S."/>
            <person name="Hammon N."/>
            <person name="Deshpande S."/>
            <person name="Cheng J.F."/>
            <person name="Tapia R."/>
            <person name="Han C."/>
            <person name="Goodwin L."/>
            <person name="Pitluck S."/>
            <person name="Liolios K."/>
            <person name="Pagani I."/>
            <person name="Mavromatis K."/>
            <person name="Ovchinikova G."/>
            <person name="Chen A."/>
            <person name="Palaniappan K."/>
            <person name="Land M."/>
            <person name="Hauser L."/>
            <person name="Jeffries C.D."/>
            <person name="Detter J.C."/>
            <person name="Brambilla E.M."/>
            <person name="Kannan K.P."/>
            <person name="Rohde M."/>
            <person name="Spring S."/>
            <person name="Goker M."/>
            <person name="Woyke T."/>
            <person name="Bristow J."/>
            <person name="Eisen J.A."/>
            <person name="Markowitz V."/>
            <person name="Hugenholtz P."/>
            <person name="Kyrpides N.C."/>
            <person name="Klenk H.P."/>
            <person name="Ivanova N."/>
        </authorList>
    </citation>
    <scope>NUCLEOTIDE SEQUENCE [LARGE SCALE GENOMIC DNA]</scope>
    <source>
        <strain evidence="2">ATCC 23178 / DSM 7489 / JCM 8516 / NBRC 14961 / NCIMB 1423 / VKM B-1433 / Cy l20</strain>
    </source>
</reference>
<sequence>MTIGISNLTFGQKTQKLPNNELREIIGLALNLPELQQYFHIDSHPERLPIKIKEFGEINSTNLSGIEKFGTEILILKNEEISRKEIPDYLNIADWTLVDNLLRLQLNYQIEGITVNYMFERTDSKWKIKSAELWEE</sequence>
<dbReference type="STRING" id="867900.Celly_1488"/>
<dbReference type="KEGG" id="cly:Celly_1488"/>
<organism evidence="1 2">
    <name type="scientific">Cellulophaga lytica (strain ATCC 23178 / DSM 7489 / JCM 8516 / NBRC 14961 / NCIMB 1423 / VKM B-1433 / Cy l20)</name>
    <dbReference type="NCBI Taxonomy" id="867900"/>
    <lineage>
        <taxon>Bacteria</taxon>
        <taxon>Pseudomonadati</taxon>
        <taxon>Bacteroidota</taxon>
        <taxon>Flavobacteriia</taxon>
        <taxon>Flavobacteriales</taxon>
        <taxon>Flavobacteriaceae</taxon>
        <taxon>Cellulophaga</taxon>
    </lineage>
</organism>
<accession>F0RII4</accession>
<name>F0RII4_CELLC</name>
<keyword evidence="2" id="KW-1185">Reference proteome</keyword>
<gene>
    <name evidence="1" type="ordered locus">Celly_1488</name>
</gene>
<dbReference type="HOGENOM" id="CLU_1871693_0_0_10"/>